<feature type="transmembrane region" description="Helical" evidence="2">
    <location>
        <begin position="349"/>
        <end position="368"/>
    </location>
</feature>
<evidence type="ECO:0000256" key="1">
    <source>
        <dbReference type="SAM" id="MobiDB-lite"/>
    </source>
</evidence>
<keyword evidence="2" id="KW-0812">Transmembrane</keyword>
<feature type="region of interest" description="Disordered" evidence="1">
    <location>
        <begin position="301"/>
        <end position="323"/>
    </location>
</feature>
<dbReference type="Proteomes" id="UP000594262">
    <property type="component" value="Unplaced"/>
</dbReference>
<feature type="transmembrane region" description="Helical" evidence="2">
    <location>
        <begin position="144"/>
        <end position="165"/>
    </location>
</feature>
<accession>A0A7M5WS59</accession>
<keyword evidence="4" id="KW-1185">Reference proteome</keyword>
<dbReference type="PANTHER" id="PTHR20765:SF1">
    <property type="entry name" value="EQUILIBRATIVE NUCLEOBASE TRANSPORTER 1"/>
    <property type="match status" value="1"/>
</dbReference>
<dbReference type="Gene3D" id="1.20.1250.20">
    <property type="entry name" value="MFS general substrate transporter like domains"/>
    <property type="match status" value="1"/>
</dbReference>
<evidence type="ECO:0000313" key="4">
    <source>
        <dbReference type="Proteomes" id="UP000594262"/>
    </source>
</evidence>
<dbReference type="SUPFAM" id="SSF103473">
    <property type="entry name" value="MFS general substrate transporter"/>
    <property type="match status" value="1"/>
</dbReference>
<feature type="transmembrane region" description="Helical" evidence="2">
    <location>
        <begin position="117"/>
        <end position="138"/>
    </location>
</feature>
<dbReference type="EnsemblMetazoa" id="CLYHEMT008887.1">
    <property type="protein sequence ID" value="CLYHEMP008887.1"/>
    <property type="gene ID" value="CLYHEMG008887"/>
</dbReference>
<feature type="transmembrane region" description="Helical" evidence="2">
    <location>
        <begin position="87"/>
        <end position="110"/>
    </location>
</feature>
<feature type="compositionally biased region" description="Basic and acidic residues" evidence="1">
    <location>
        <begin position="307"/>
        <end position="323"/>
    </location>
</feature>
<dbReference type="OrthoDB" id="5986147at2759"/>
<dbReference type="InterPro" id="IPR036259">
    <property type="entry name" value="MFS_trans_sf"/>
</dbReference>
<organism evidence="3 4">
    <name type="scientific">Clytia hemisphaerica</name>
    <dbReference type="NCBI Taxonomy" id="252671"/>
    <lineage>
        <taxon>Eukaryota</taxon>
        <taxon>Metazoa</taxon>
        <taxon>Cnidaria</taxon>
        <taxon>Hydrozoa</taxon>
        <taxon>Hydroidolina</taxon>
        <taxon>Leptothecata</taxon>
        <taxon>Obeliida</taxon>
        <taxon>Clytiidae</taxon>
        <taxon>Clytia</taxon>
    </lineage>
</organism>
<feature type="transmembrane region" description="Helical" evidence="2">
    <location>
        <begin position="12"/>
        <end position="40"/>
    </location>
</feature>
<keyword evidence="2" id="KW-1133">Transmembrane helix</keyword>
<sequence>MVFRDVNNKHYLRSFFVFGLFEVLLCSGITYGWASIVYVFKVEYFYYDSLCHESATTLKNNTNRSSKLDSEVLGEDGLPGCLAQDKIFNLIFTVAVFFFTSVQFPTGLFLDKFGPRVARMFGGSIYVLACFGLGFVAIGYENLLFPIFTIICVGGGMLSMSVYQVANIIYRQDRSKIICIMHGAYDSSAVMLLIFKVIYDQGIMYKDIMITYSSICLVLIIFGTFIMTPYQNVLLKWSQEEKDMYHKSHPEDQSAEFMHRSLDASYNMSKKKTIVYKPNGGTKQNDGNASDEEYKMTESNFKGVGNESREDYHGDNDENVNTDDKAQLVESGVEERKEPPVWKTIMSPLYLFELLYLVTFQLKLWYFVGALADDMIRLTNNNKELGK</sequence>
<proteinExistence type="predicted"/>
<dbReference type="InterPro" id="IPR027197">
    <property type="entry name" value="SLC43A3"/>
</dbReference>
<dbReference type="PANTHER" id="PTHR20765">
    <property type="entry name" value="SOLUTE CARRIER FAMILY 43 MEMBER 3-RELATED"/>
    <property type="match status" value="1"/>
</dbReference>
<reference evidence="3" key="1">
    <citation type="submission" date="2021-01" db="UniProtKB">
        <authorList>
            <consortium name="EnsemblMetazoa"/>
        </authorList>
    </citation>
    <scope>IDENTIFICATION</scope>
</reference>
<keyword evidence="2" id="KW-0472">Membrane</keyword>
<protein>
    <submittedName>
        <fullName evidence="3">Uncharacterized protein</fullName>
    </submittedName>
</protein>
<dbReference type="AlphaFoldDB" id="A0A7M5WS59"/>
<name>A0A7M5WS59_9CNID</name>
<feature type="transmembrane region" description="Helical" evidence="2">
    <location>
        <begin position="210"/>
        <end position="230"/>
    </location>
</feature>
<evidence type="ECO:0000256" key="2">
    <source>
        <dbReference type="SAM" id="Phobius"/>
    </source>
</evidence>
<evidence type="ECO:0000313" key="3">
    <source>
        <dbReference type="EnsemblMetazoa" id="CLYHEMP008887.1"/>
    </source>
</evidence>